<dbReference type="InterPro" id="IPR000073">
    <property type="entry name" value="AB_hydrolase_1"/>
</dbReference>
<dbReference type="PANTHER" id="PTHR46438:SF11">
    <property type="entry name" value="LIPASE-RELATED"/>
    <property type="match status" value="1"/>
</dbReference>
<reference evidence="3" key="1">
    <citation type="submission" date="2018-05" db="EMBL/GenBank/DDBJ databases">
        <authorList>
            <person name="Lanie J.A."/>
            <person name="Ng W.-L."/>
            <person name="Kazmierczak K.M."/>
            <person name="Andrzejewski T.M."/>
            <person name="Davidsen T.M."/>
            <person name="Wayne K.J."/>
            <person name="Tettelin H."/>
            <person name="Glass J.I."/>
            <person name="Rusch D."/>
            <person name="Podicherti R."/>
            <person name="Tsui H.-C.T."/>
            <person name="Winkler M.E."/>
        </authorList>
    </citation>
    <scope>NUCLEOTIDE SEQUENCE</scope>
</reference>
<dbReference type="PANTHER" id="PTHR46438">
    <property type="entry name" value="ALPHA/BETA-HYDROLASES SUPERFAMILY PROTEIN"/>
    <property type="match status" value="1"/>
</dbReference>
<gene>
    <name evidence="3" type="ORF">METZ01_LOCUS17912</name>
</gene>
<organism evidence="3">
    <name type="scientific">marine metagenome</name>
    <dbReference type="NCBI Taxonomy" id="408172"/>
    <lineage>
        <taxon>unclassified sequences</taxon>
        <taxon>metagenomes</taxon>
        <taxon>ecological metagenomes</taxon>
    </lineage>
</organism>
<feature type="domain" description="AB hydrolase-1" evidence="2">
    <location>
        <begin position="27"/>
        <end position="264"/>
    </location>
</feature>
<dbReference type="Gene3D" id="3.40.50.1820">
    <property type="entry name" value="alpha/beta hydrolase"/>
    <property type="match status" value="1"/>
</dbReference>
<evidence type="ECO:0000313" key="3">
    <source>
        <dbReference type="EMBL" id="SUZ65058.1"/>
    </source>
</evidence>
<protein>
    <recommendedName>
        <fullName evidence="2">AB hydrolase-1 domain-containing protein</fullName>
    </recommendedName>
</protein>
<dbReference type="EMBL" id="UINC01000950">
    <property type="protein sequence ID" value="SUZ65058.1"/>
    <property type="molecule type" value="Genomic_DNA"/>
</dbReference>
<accession>A0A381PFD1</accession>
<feature type="compositionally biased region" description="Polar residues" evidence="1">
    <location>
        <begin position="285"/>
        <end position="299"/>
    </location>
</feature>
<dbReference type="AlphaFoldDB" id="A0A381PFD1"/>
<feature type="region of interest" description="Disordered" evidence="1">
    <location>
        <begin position="276"/>
        <end position="299"/>
    </location>
</feature>
<dbReference type="SUPFAM" id="SSF53474">
    <property type="entry name" value="alpha/beta-Hydrolases"/>
    <property type="match status" value="1"/>
</dbReference>
<name>A0A381PFD1_9ZZZZ</name>
<feature type="non-terminal residue" evidence="3">
    <location>
        <position position="1"/>
    </location>
</feature>
<proteinExistence type="predicted"/>
<sequence length="299" mass="33396">VSAAPESAAYDLPLYVEQYGEGDRQIMLLHGFAANSCTWRSWIRALAKEHRVWSLELKGHGSAPAPPDDLYSPHDHADLVHRLIVQEDLRELTLVGHSMGGGIALLVALQLLEEERLERLVLVSSAAYPQRLPPFVGLAGRGRLSEWGLHLFPKRLLIRRVLRSVVFDRDAVTEAQVAAYAEPFYSKAHRTALIKTAVGIVPPDLKKFTSRIPEIDVATLLLWGKHDRVVPLDVAERLLAALPRAQLEVMEDCGHVPPEEFPKESLEIVLKFLRSEEEEEKKQESPQNPGTQAQAQADT</sequence>
<dbReference type="InterPro" id="IPR029058">
    <property type="entry name" value="AB_hydrolase_fold"/>
</dbReference>
<evidence type="ECO:0000256" key="1">
    <source>
        <dbReference type="SAM" id="MobiDB-lite"/>
    </source>
</evidence>
<dbReference type="PRINTS" id="PR00111">
    <property type="entry name" value="ABHYDROLASE"/>
</dbReference>
<dbReference type="Pfam" id="PF12697">
    <property type="entry name" value="Abhydrolase_6"/>
    <property type="match status" value="1"/>
</dbReference>
<evidence type="ECO:0000259" key="2">
    <source>
        <dbReference type="Pfam" id="PF12697"/>
    </source>
</evidence>